<evidence type="ECO:0000256" key="15">
    <source>
        <dbReference type="HAMAP-Rule" id="MF_00521"/>
    </source>
</evidence>
<keyword evidence="12 15" id="KW-0472">Membrane</keyword>
<evidence type="ECO:0000313" key="16">
    <source>
        <dbReference type="EMBL" id="MER2491881.1"/>
    </source>
</evidence>
<dbReference type="HAMAP" id="MF_00521">
    <property type="entry name" value="KDO_kinase"/>
    <property type="match status" value="1"/>
</dbReference>
<feature type="active site" evidence="15">
    <location>
        <position position="168"/>
    </location>
</feature>
<evidence type="ECO:0000256" key="4">
    <source>
        <dbReference type="ARBA" id="ARBA00011988"/>
    </source>
</evidence>
<accession>A0ABV1RG17</accession>
<evidence type="ECO:0000313" key="17">
    <source>
        <dbReference type="Proteomes" id="UP001467690"/>
    </source>
</evidence>
<dbReference type="Pfam" id="PF06293">
    <property type="entry name" value="Kdo"/>
    <property type="match status" value="1"/>
</dbReference>
<dbReference type="Gene3D" id="1.10.510.10">
    <property type="entry name" value="Transferase(Phosphotransferase) domain 1"/>
    <property type="match status" value="1"/>
</dbReference>
<keyword evidence="8 15" id="KW-0547">Nucleotide-binding</keyword>
<proteinExistence type="inferred from homology"/>
<dbReference type="EMBL" id="JBELOE010000152">
    <property type="protein sequence ID" value="MER2491881.1"/>
    <property type="molecule type" value="Genomic_DNA"/>
</dbReference>
<comment type="pathway">
    <text evidence="2 15">Bacterial outer membrane biogenesis; LPS core biosynthesis.</text>
</comment>
<evidence type="ECO:0000256" key="10">
    <source>
        <dbReference type="ARBA" id="ARBA00022840"/>
    </source>
</evidence>
<evidence type="ECO:0000256" key="5">
    <source>
        <dbReference type="ARBA" id="ARBA00022475"/>
    </source>
</evidence>
<keyword evidence="17" id="KW-1185">Reference proteome</keyword>
<evidence type="ECO:0000256" key="13">
    <source>
        <dbReference type="ARBA" id="ARBA00029511"/>
    </source>
</evidence>
<name>A0ABV1RG17_9ALTE</name>
<evidence type="ECO:0000256" key="7">
    <source>
        <dbReference type="ARBA" id="ARBA00022679"/>
    </source>
</evidence>
<evidence type="ECO:0000256" key="1">
    <source>
        <dbReference type="ARBA" id="ARBA00004515"/>
    </source>
</evidence>
<dbReference type="RefSeq" id="WP_143871154.1">
    <property type="nucleotide sequence ID" value="NZ_CP041660.1"/>
</dbReference>
<dbReference type="GO" id="GO:0016301">
    <property type="term" value="F:kinase activity"/>
    <property type="evidence" value="ECO:0007669"/>
    <property type="project" value="UniProtKB-KW"/>
</dbReference>
<keyword evidence="11 15" id="KW-0448">Lipopolysaccharide biosynthesis</keyword>
<evidence type="ECO:0000256" key="11">
    <source>
        <dbReference type="ARBA" id="ARBA00022985"/>
    </source>
</evidence>
<comment type="function">
    <text evidence="15">Catalyzes the ATP-dependent phosphorylation of the 3-deoxy-D-manno-octulosonic acid (Kdo) residue in Kdo-lipid IV(A) at the 4-OH position.</text>
</comment>
<evidence type="ECO:0000256" key="2">
    <source>
        <dbReference type="ARBA" id="ARBA00004713"/>
    </source>
</evidence>
<evidence type="ECO:0000256" key="8">
    <source>
        <dbReference type="ARBA" id="ARBA00022741"/>
    </source>
</evidence>
<gene>
    <name evidence="15" type="primary">kdkA</name>
    <name evidence="16" type="ORF">ABS311_08285</name>
</gene>
<keyword evidence="6 15" id="KW-0997">Cell inner membrane</keyword>
<evidence type="ECO:0000256" key="3">
    <source>
        <dbReference type="ARBA" id="ARBA00010327"/>
    </source>
</evidence>
<comment type="caution">
    <text evidence="16">The sequence shown here is derived from an EMBL/GenBank/DDBJ whole genome shotgun (WGS) entry which is preliminary data.</text>
</comment>
<evidence type="ECO:0000256" key="6">
    <source>
        <dbReference type="ARBA" id="ARBA00022519"/>
    </source>
</evidence>
<protein>
    <recommendedName>
        <fullName evidence="13 15">3-deoxy-D-manno-octulosonic acid kinase</fullName>
        <shortName evidence="15">Kdo kinase</shortName>
        <ecNumber evidence="4 15">2.7.1.166</ecNumber>
    </recommendedName>
</protein>
<comment type="similarity">
    <text evidence="3 15">Belongs to the protein kinase superfamily. KdkA/RfaP family.</text>
</comment>
<keyword evidence="9 15" id="KW-0418">Kinase</keyword>
<organism evidence="16 17">
    <name type="scientific">Catenovulum sediminis</name>
    <dbReference type="NCBI Taxonomy" id="1740262"/>
    <lineage>
        <taxon>Bacteria</taxon>
        <taxon>Pseudomonadati</taxon>
        <taxon>Pseudomonadota</taxon>
        <taxon>Gammaproteobacteria</taxon>
        <taxon>Alteromonadales</taxon>
        <taxon>Alteromonadaceae</taxon>
        <taxon>Catenovulum</taxon>
    </lineage>
</organism>
<dbReference type="SUPFAM" id="SSF56112">
    <property type="entry name" value="Protein kinase-like (PK-like)"/>
    <property type="match status" value="1"/>
</dbReference>
<sequence length="244" mass="28826">MPQIQSITNSEHLILPAKTNLEVSSQWFSVEYWQQQNAIIGHSVGRNTTYFFRHKERNFVLRHYYRGGLIGKIARDGYFYLGLKKSRVYREFALLEKLSDLGLAVPKPIAARLKRKWPLYTADIIMQQISAAQDLFHILKKRPIEAEIWQNIGKTIAEFHLKGVYHADLNIHNIMLDEQGQTWLIDFDRGQIIDPKVSWQQNNLKRLLKSFHKEKGKYPSLHWHFSNWQTLLLAYQSEINRVLR</sequence>
<evidence type="ECO:0000256" key="14">
    <source>
        <dbReference type="ARBA" id="ARBA00034417"/>
    </source>
</evidence>
<dbReference type="Proteomes" id="UP001467690">
    <property type="component" value="Unassembled WGS sequence"/>
</dbReference>
<keyword evidence="5 15" id="KW-1003">Cell membrane</keyword>
<dbReference type="EC" id="2.7.1.166" evidence="4 15"/>
<dbReference type="NCBIfam" id="NF002475">
    <property type="entry name" value="PRK01723.1"/>
    <property type="match status" value="1"/>
</dbReference>
<dbReference type="InterPro" id="IPR022826">
    <property type="entry name" value="KDO_kinase"/>
</dbReference>
<evidence type="ECO:0000256" key="12">
    <source>
        <dbReference type="ARBA" id="ARBA00023136"/>
    </source>
</evidence>
<keyword evidence="7 15" id="KW-0808">Transferase</keyword>
<keyword evidence="10 15" id="KW-0067">ATP-binding</keyword>
<comment type="catalytic activity">
    <reaction evidence="14 15">
        <text>an alpha-Kdo-(2-&gt;6)-lipid IVA + ATP = a 4-O-phospho-alpha-Kdo-(2-&gt;6)-lipid IVA + ADP + H(+)</text>
        <dbReference type="Rhea" id="RHEA:74271"/>
        <dbReference type="ChEBI" id="CHEBI:15378"/>
        <dbReference type="ChEBI" id="CHEBI:30616"/>
        <dbReference type="ChEBI" id="CHEBI:176428"/>
        <dbReference type="ChEBI" id="CHEBI:193140"/>
        <dbReference type="ChEBI" id="CHEBI:456216"/>
        <dbReference type="EC" id="2.7.1.166"/>
    </reaction>
</comment>
<comment type="subcellular location">
    <subcellularLocation>
        <location evidence="1 15">Cell inner membrane</location>
        <topology evidence="1 15">Peripheral membrane protein</topology>
        <orientation evidence="1 15">Cytoplasmic side</orientation>
    </subcellularLocation>
</comment>
<reference evidence="16 17" key="1">
    <citation type="submission" date="2024-06" db="EMBL/GenBank/DDBJ databases">
        <authorList>
            <person name="Chen R.Y."/>
        </authorList>
    </citation>
    <scope>NUCLEOTIDE SEQUENCE [LARGE SCALE GENOMIC DNA]</scope>
    <source>
        <strain evidence="16 17">D2</strain>
    </source>
</reference>
<dbReference type="InterPro" id="IPR011009">
    <property type="entry name" value="Kinase-like_dom_sf"/>
</dbReference>
<evidence type="ECO:0000256" key="9">
    <source>
        <dbReference type="ARBA" id="ARBA00022777"/>
    </source>
</evidence>